<accession>A0ABQ8HNK1</accession>
<dbReference type="EC" id="2.7.7.79" evidence="3 11"/>
<dbReference type="PANTHER" id="PTHR12729:SF6">
    <property type="entry name" value="TRNA(HIS) GUANYLYLTRANSFERASE-RELATED"/>
    <property type="match status" value="1"/>
</dbReference>
<keyword evidence="10 11" id="KW-0342">GTP-binding</keyword>
<dbReference type="PIRSF" id="PIRSF028980">
    <property type="entry name" value="tRNAHis_guanylyltransferase"/>
    <property type="match status" value="1"/>
</dbReference>
<proteinExistence type="inferred from homology"/>
<dbReference type="Proteomes" id="UP000827721">
    <property type="component" value="Unassembled WGS sequence"/>
</dbReference>
<dbReference type="InterPro" id="IPR007537">
    <property type="entry name" value="tRNAHis_GuaTrfase_Thg1"/>
</dbReference>
<keyword evidence="6 11" id="KW-0548">Nucleotidyltransferase</keyword>
<evidence type="ECO:0000256" key="5">
    <source>
        <dbReference type="ARBA" id="ARBA00022694"/>
    </source>
</evidence>
<evidence type="ECO:0000313" key="14">
    <source>
        <dbReference type="EMBL" id="KAH7565930.1"/>
    </source>
</evidence>
<name>A0ABQ8HNK1_9ROSI</name>
<dbReference type="PANTHER" id="PTHR12729">
    <property type="entry name" value="TRNA(HIS) GUANYLYLTRANSFERASE-RELATED"/>
    <property type="match status" value="1"/>
</dbReference>
<evidence type="ECO:0000256" key="7">
    <source>
        <dbReference type="ARBA" id="ARBA00022723"/>
    </source>
</evidence>
<comment type="catalytic activity">
    <reaction evidence="11">
        <text>a 5'-end ribonucleotide-tRNA(His) + GTP + ATP + H2O = a 5'-end phospho-guanosine-ribonucleotide-tRNA(His) + AMP + 2 diphosphate + H(+)</text>
        <dbReference type="Rhea" id="RHEA:54564"/>
        <dbReference type="Rhea" id="RHEA-COMP:14193"/>
        <dbReference type="Rhea" id="RHEA-COMP:14917"/>
        <dbReference type="ChEBI" id="CHEBI:15377"/>
        <dbReference type="ChEBI" id="CHEBI:15378"/>
        <dbReference type="ChEBI" id="CHEBI:30616"/>
        <dbReference type="ChEBI" id="CHEBI:33019"/>
        <dbReference type="ChEBI" id="CHEBI:37565"/>
        <dbReference type="ChEBI" id="CHEBI:138282"/>
        <dbReference type="ChEBI" id="CHEBI:141847"/>
        <dbReference type="ChEBI" id="CHEBI:456215"/>
        <dbReference type="EC" id="2.7.7.79"/>
    </reaction>
</comment>
<evidence type="ECO:0000256" key="10">
    <source>
        <dbReference type="ARBA" id="ARBA00023134"/>
    </source>
</evidence>
<evidence type="ECO:0000259" key="12">
    <source>
        <dbReference type="Pfam" id="PF04446"/>
    </source>
</evidence>
<feature type="domain" description="tRNAHis guanylyltransferase catalytic" evidence="12">
    <location>
        <begin position="2"/>
        <end position="105"/>
    </location>
</feature>
<keyword evidence="5 11" id="KW-0819">tRNA processing</keyword>
<dbReference type="InterPro" id="IPR038469">
    <property type="entry name" value="tRNAHis_GuaTrfase_Thg1_sf"/>
</dbReference>
<evidence type="ECO:0000256" key="2">
    <source>
        <dbReference type="ARBA" id="ARBA00010113"/>
    </source>
</evidence>
<evidence type="ECO:0000259" key="13">
    <source>
        <dbReference type="Pfam" id="PF14413"/>
    </source>
</evidence>
<dbReference type="Gene3D" id="3.30.70.3000">
    <property type="match status" value="1"/>
</dbReference>
<dbReference type="EMBL" id="JAFEMO010000008">
    <property type="protein sequence ID" value="KAH7565930.1"/>
    <property type="molecule type" value="Genomic_DNA"/>
</dbReference>
<evidence type="ECO:0000256" key="8">
    <source>
        <dbReference type="ARBA" id="ARBA00022741"/>
    </source>
</evidence>
<keyword evidence="4 11" id="KW-0808">Transferase</keyword>
<comment type="similarity">
    <text evidence="2 11">Belongs to the tRNA(His) guanylyltransferase family.</text>
</comment>
<comment type="function">
    <text evidence="11">Adds a GMP to the 5'-end of tRNA(His) after transcription and RNase P cleavage.</text>
</comment>
<keyword evidence="9 11" id="KW-0460">Magnesium</keyword>
<keyword evidence="15" id="KW-1185">Reference proteome</keyword>
<reference evidence="14 15" key="1">
    <citation type="submission" date="2021-02" db="EMBL/GenBank/DDBJ databases">
        <title>Plant Genome Project.</title>
        <authorList>
            <person name="Zhang R.-G."/>
        </authorList>
    </citation>
    <scope>NUCLEOTIDE SEQUENCE [LARGE SCALE GENOMIC DNA]</scope>
    <source>
        <tissue evidence="14">Leaves</tissue>
    </source>
</reference>
<gene>
    <name evidence="14" type="ORF">JRO89_XS08G0040000</name>
</gene>
<dbReference type="InterPro" id="IPR025845">
    <property type="entry name" value="Thg1_C_dom"/>
</dbReference>
<keyword evidence="8 11" id="KW-0547">Nucleotide-binding</keyword>
<feature type="domain" description="Thg1 C-terminal" evidence="13">
    <location>
        <begin position="109"/>
        <end position="213"/>
    </location>
</feature>
<organism evidence="14 15">
    <name type="scientific">Xanthoceras sorbifolium</name>
    <dbReference type="NCBI Taxonomy" id="99658"/>
    <lineage>
        <taxon>Eukaryota</taxon>
        <taxon>Viridiplantae</taxon>
        <taxon>Streptophyta</taxon>
        <taxon>Embryophyta</taxon>
        <taxon>Tracheophyta</taxon>
        <taxon>Spermatophyta</taxon>
        <taxon>Magnoliopsida</taxon>
        <taxon>eudicotyledons</taxon>
        <taxon>Gunneridae</taxon>
        <taxon>Pentapetalae</taxon>
        <taxon>rosids</taxon>
        <taxon>malvids</taxon>
        <taxon>Sapindales</taxon>
        <taxon>Sapindaceae</taxon>
        <taxon>Xanthoceroideae</taxon>
        <taxon>Xanthoceras</taxon>
    </lineage>
</organism>
<protein>
    <recommendedName>
        <fullName evidence="3 11">tRNA(His) guanylyltransferase</fullName>
        <ecNumber evidence="3 11">2.7.7.79</ecNumber>
    </recommendedName>
    <alternativeName>
        <fullName evidence="11">tRNA-histidine guanylyltransferase</fullName>
    </alternativeName>
</protein>
<dbReference type="Pfam" id="PF14413">
    <property type="entry name" value="Thg1C"/>
    <property type="match status" value="1"/>
</dbReference>
<evidence type="ECO:0000256" key="11">
    <source>
        <dbReference type="PIRNR" id="PIRNR028980"/>
    </source>
</evidence>
<evidence type="ECO:0000256" key="3">
    <source>
        <dbReference type="ARBA" id="ARBA00012511"/>
    </source>
</evidence>
<dbReference type="InterPro" id="IPR024956">
    <property type="entry name" value="tRNAHis_GuaTrfase_cat"/>
</dbReference>
<keyword evidence="7 11" id="KW-0479">Metal-binding</keyword>
<evidence type="ECO:0000256" key="6">
    <source>
        <dbReference type="ARBA" id="ARBA00022695"/>
    </source>
</evidence>
<evidence type="ECO:0000313" key="15">
    <source>
        <dbReference type="Proteomes" id="UP000827721"/>
    </source>
</evidence>
<evidence type="ECO:0000256" key="1">
    <source>
        <dbReference type="ARBA" id="ARBA00001946"/>
    </source>
</evidence>
<dbReference type="Pfam" id="PF04446">
    <property type="entry name" value="Thg1"/>
    <property type="match status" value="1"/>
</dbReference>
<comment type="caution">
    <text evidence="14">The sequence shown here is derived from an EMBL/GenBank/DDBJ whole genome shotgun (WGS) entry which is preliminary data.</text>
</comment>
<evidence type="ECO:0000256" key="4">
    <source>
        <dbReference type="ARBA" id="ARBA00022679"/>
    </source>
</evidence>
<comment type="cofactor">
    <cofactor evidence="1 11">
        <name>Mg(2+)</name>
        <dbReference type="ChEBI" id="CHEBI:18420"/>
    </cofactor>
</comment>
<evidence type="ECO:0000256" key="9">
    <source>
        <dbReference type="ARBA" id="ARBA00022842"/>
    </source>
</evidence>
<sequence>MAFGRFSEVHEFEKPNDKQALNLMNSCAVAVLEEFQDINFSYGVSDEYSFVLKKESLLYQRRASDIVSVIVSFFTSMYVMKWKEFFPHKELKYPPSFDGRAVCYPSSDIIRDYLAWRQVDCHINNQYNTCFWMLVMSGKSKSDAQGYLKGTQTREKNELLIQKFGIDYYQLPIMFRQGSSVFRVEAEKTMASESGSPAEKLQNKVIVSHWNIIEHSFWKEHPSILDEEPRIQ</sequence>